<dbReference type="PANTHER" id="PTHR35201:SF4">
    <property type="entry name" value="BETA-PINACENE SYNTHASE-RELATED"/>
    <property type="match status" value="1"/>
</dbReference>
<dbReference type="STRING" id="860235.AOZ06_39460"/>
<dbReference type="KEGG" id="kphy:AOZ06_39460"/>
<comment type="similarity">
    <text evidence="2">Belongs to the terpene synthase family.</text>
</comment>
<keyword evidence="2" id="KW-0460">Magnesium</keyword>
<dbReference type="EMBL" id="CP012752">
    <property type="protein sequence ID" value="ALG12137.1"/>
    <property type="molecule type" value="Genomic_DNA"/>
</dbReference>
<evidence type="ECO:0000256" key="1">
    <source>
        <dbReference type="ARBA" id="ARBA00023239"/>
    </source>
</evidence>
<dbReference type="SFLD" id="SFLDG01020">
    <property type="entry name" value="Terpene_Cyclase_Like_2"/>
    <property type="match status" value="1"/>
</dbReference>
<evidence type="ECO:0000256" key="2">
    <source>
        <dbReference type="RuleBase" id="RU366034"/>
    </source>
</evidence>
<dbReference type="SUPFAM" id="SSF48576">
    <property type="entry name" value="Terpenoid synthases"/>
    <property type="match status" value="1"/>
</dbReference>
<evidence type="ECO:0000313" key="3">
    <source>
        <dbReference type="EMBL" id="ALG12137.1"/>
    </source>
</evidence>
<gene>
    <name evidence="3" type="ORF">AOZ06_39460</name>
</gene>
<dbReference type="OrthoDB" id="2989600at2"/>
<protein>
    <recommendedName>
        <fullName evidence="2">Terpene synthase</fullName>
        <ecNumber evidence="2">4.2.3.-</ecNumber>
    </recommendedName>
</protein>
<dbReference type="GO" id="GO:0046872">
    <property type="term" value="F:metal ion binding"/>
    <property type="evidence" value="ECO:0007669"/>
    <property type="project" value="UniProtKB-KW"/>
</dbReference>
<dbReference type="GO" id="GO:0010333">
    <property type="term" value="F:terpene synthase activity"/>
    <property type="evidence" value="ECO:0007669"/>
    <property type="project" value="InterPro"/>
</dbReference>
<dbReference type="PANTHER" id="PTHR35201">
    <property type="entry name" value="TERPENE SYNTHASE"/>
    <property type="match status" value="1"/>
</dbReference>
<dbReference type="Proteomes" id="UP000063699">
    <property type="component" value="Chromosome"/>
</dbReference>
<dbReference type="Gene3D" id="1.10.600.10">
    <property type="entry name" value="Farnesyl Diphosphate Synthase"/>
    <property type="match status" value="1"/>
</dbReference>
<name>A0A0N9I8A9_9PSEU</name>
<accession>A0A0N9I8A9</accession>
<reference evidence="3 4" key="1">
    <citation type="submission" date="2015-07" db="EMBL/GenBank/DDBJ databases">
        <title>Genome sequencing of Kibdelosporangium phytohabitans.</title>
        <authorList>
            <person name="Qin S."/>
            <person name="Xing K."/>
        </authorList>
    </citation>
    <scope>NUCLEOTIDE SEQUENCE [LARGE SCALE GENOMIC DNA]</scope>
    <source>
        <strain evidence="3 4">KLBMP1111</strain>
    </source>
</reference>
<dbReference type="AlphaFoldDB" id="A0A0N9I8A9"/>
<sequence>MTDPHHDDLVSGGVPLIYCPISPAVHPLADVVNRHAVDWMRQRGLCPDSQAVSRLEQLNCGALVARLFPYGNLKALETIAKFHCWGFVMDDIVERQARVSLPAVTDQHFGMVRMLDAPECGVLAEDAFAQAFREIHDEFAELAAPGVHARWIDMNRSFAAGVLWAAVHRHAGLVPDPDVVTTIRPMDSGAFGYGIGLMELAGGFEVPAAELNRPDVRRLTDITAVILAWDNDIYSYQKEVEQDVDCVNLVTSLAEHHGQDRRTALAHAIRMRNQAMWCYLRHRRQLVPSGGVLDCYLRGLDHQIRGNLDWGLRATRRYATVDAPALVMWERPTGELNGDSLDEPIDLPSIRWWWEGSR</sequence>
<keyword evidence="4" id="KW-1185">Reference proteome</keyword>
<organism evidence="3 4">
    <name type="scientific">Kibdelosporangium phytohabitans</name>
    <dbReference type="NCBI Taxonomy" id="860235"/>
    <lineage>
        <taxon>Bacteria</taxon>
        <taxon>Bacillati</taxon>
        <taxon>Actinomycetota</taxon>
        <taxon>Actinomycetes</taxon>
        <taxon>Pseudonocardiales</taxon>
        <taxon>Pseudonocardiaceae</taxon>
        <taxon>Kibdelosporangium</taxon>
    </lineage>
</organism>
<comment type="cofactor">
    <cofactor evidence="2">
        <name>Mg(2+)</name>
        <dbReference type="ChEBI" id="CHEBI:18420"/>
    </cofactor>
</comment>
<keyword evidence="1 2" id="KW-0456">Lyase</keyword>
<dbReference type="RefSeq" id="WP_054294033.1">
    <property type="nucleotide sequence ID" value="NZ_CP012752.1"/>
</dbReference>
<dbReference type="InterPro" id="IPR008949">
    <property type="entry name" value="Isoprenoid_synthase_dom_sf"/>
</dbReference>
<keyword evidence="2" id="KW-0479">Metal-binding</keyword>
<dbReference type="Pfam" id="PF19086">
    <property type="entry name" value="Terpene_syn_C_2"/>
    <property type="match status" value="1"/>
</dbReference>
<proteinExistence type="inferred from homology"/>
<dbReference type="SFLD" id="SFLDS00005">
    <property type="entry name" value="Isoprenoid_Synthase_Type_I"/>
    <property type="match status" value="1"/>
</dbReference>
<evidence type="ECO:0000313" key="4">
    <source>
        <dbReference type="Proteomes" id="UP000063699"/>
    </source>
</evidence>
<dbReference type="InterPro" id="IPR034686">
    <property type="entry name" value="Terpene_cyclase-like_2"/>
</dbReference>
<dbReference type="EC" id="4.2.3.-" evidence="2"/>